<dbReference type="PROSITE" id="PS51192">
    <property type="entry name" value="HELICASE_ATP_BIND_1"/>
    <property type="match status" value="1"/>
</dbReference>
<comment type="caution">
    <text evidence="2">The sequence shown here is derived from an EMBL/GenBank/DDBJ whole genome shotgun (WGS) entry which is preliminary data.</text>
</comment>
<keyword evidence="2" id="KW-0347">Helicase</keyword>
<dbReference type="Gene3D" id="3.40.50.10810">
    <property type="entry name" value="Tandem AAA-ATPase domain"/>
    <property type="match status" value="1"/>
</dbReference>
<dbReference type="GO" id="GO:0005524">
    <property type="term" value="F:ATP binding"/>
    <property type="evidence" value="ECO:0007669"/>
    <property type="project" value="InterPro"/>
</dbReference>
<sequence>IAPTSVLAGWRGEATRFTPELRARVYHGPRRAELLRVPPGPRDLLITSYDTATRDAETLSEIEFASMVLDEAHALKNARTQRATAIRALKASWRVALTGTPVENHLGELWSLLHVVSPGLLGSWDAFRERYAAPIERRGDAKARAALHRLLQPFLLRRVKAEVTPQLPPRTEVLHPVELSPEELGLYEQTRRAAIAELAKPPSGPPGQAAN</sequence>
<dbReference type="InterPro" id="IPR000330">
    <property type="entry name" value="SNF2_N"/>
</dbReference>
<keyword evidence="2" id="KW-0067">ATP-binding</keyword>
<dbReference type="SUPFAM" id="SSF52540">
    <property type="entry name" value="P-loop containing nucleoside triphosphate hydrolases"/>
    <property type="match status" value="1"/>
</dbReference>
<accession>A0A956RR63</accession>
<gene>
    <name evidence="2" type="ORF">KC729_22105</name>
</gene>
<dbReference type="InterPro" id="IPR014001">
    <property type="entry name" value="Helicase_ATP-bd"/>
</dbReference>
<feature type="non-terminal residue" evidence="2">
    <location>
        <position position="1"/>
    </location>
</feature>
<feature type="domain" description="Helicase ATP-binding" evidence="1">
    <location>
        <begin position="1"/>
        <end position="119"/>
    </location>
</feature>
<dbReference type="AlphaFoldDB" id="A0A956RR63"/>
<proteinExistence type="predicted"/>
<keyword evidence="2" id="KW-0378">Hydrolase</keyword>
<protein>
    <submittedName>
        <fullName evidence="2">ATP-dependent helicase</fullName>
    </submittedName>
</protein>
<dbReference type="PANTHER" id="PTHR10799">
    <property type="entry name" value="SNF2/RAD54 HELICASE FAMILY"/>
    <property type="match status" value="1"/>
</dbReference>
<reference evidence="2" key="2">
    <citation type="journal article" date="2021" name="Microbiome">
        <title>Successional dynamics and alternative stable states in a saline activated sludge microbial community over 9 years.</title>
        <authorList>
            <person name="Wang Y."/>
            <person name="Ye J."/>
            <person name="Ju F."/>
            <person name="Liu L."/>
            <person name="Boyd J.A."/>
            <person name="Deng Y."/>
            <person name="Parks D.H."/>
            <person name="Jiang X."/>
            <person name="Yin X."/>
            <person name="Woodcroft B.J."/>
            <person name="Tyson G.W."/>
            <person name="Hugenholtz P."/>
            <person name="Polz M.F."/>
            <person name="Zhang T."/>
        </authorList>
    </citation>
    <scope>NUCLEOTIDE SEQUENCE</scope>
    <source>
        <strain evidence="2">HKST-UBA01</strain>
    </source>
</reference>
<dbReference type="Proteomes" id="UP000697710">
    <property type="component" value="Unassembled WGS sequence"/>
</dbReference>
<dbReference type="InterPro" id="IPR038718">
    <property type="entry name" value="SNF2-like_sf"/>
</dbReference>
<reference evidence="2" key="1">
    <citation type="submission" date="2020-04" db="EMBL/GenBank/DDBJ databases">
        <authorList>
            <person name="Zhang T."/>
        </authorList>
    </citation>
    <scope>NUCLEOTIDE SEQUENCE</scope>
    <source>
        <strain evidence="2">HKST-UBA01</strain>
    </source>
</reference>
<feature type="non-terminal residue" evidence="2">
    <location>
        <position position="211"/>
    </location>
</feature>
<evidence type="ECO:0000313" key="3">
    <source>
        <dbReference type="Proteomes" id="UP000697710"/>
    </source>
</evidence>
<dbReference type="InterPro" id="IPR027417">
    <property type="entry name" value="P-loop_NTPase"/>
</dbReference>
<dbReference type="EMBL" id="JAGQHR010001161">
    <property type="protein sequence ID" value="MCA9730391.1"/>
    <property type="molecule type" value="Genomic_DNA"/>
</dbReference>
<organism evidence="2 3">
    <name type="scientific">Eiseniibacteriota bacterium</name>
    <dbReference type="NCBI Taxonomy" id="2212470"/>
    <lineage>
        <taxon>Bacteria</taxon>
        <taxon>Candidatus Eiseniibacteriota</taxon>
    </lineage>
</organism>
<dbReference type="Pfam" id="PF00176">
    <property type="entry name" value="SNF2-rel_dom"/>
    <property type="match status" value="1"/>
</dbReference>
<keyword evidence="2" id="KW-0547">Nucleotide-binding</keyword>
<name>A0A956RR63_UNCEI</name>
<evidence type="ECO:0000313" key="2">
    <source>
        <dbReference type="EMBL" id="MCA9730391.1"/>
    </source>
</evidence>
<dbReference type="GO" id="GO:0004386">
    <property type="term" value="F:helicase activity"/>
    <property type="evidence" value="ECO:0007669"/>
    <property type="project" value="UniProtKB-KW"/>
</dbReference>
<evidence type="ECO:0000259" key="1">
    <source>
        <dbReference type="PROSITE" id="PS51192"/>
    </source>
</evidence>